<keyword evidence="8 12" id="KW-0496">Mitochondrion</keyword>
<dbReference type="PANTHER" id="PTHR13337">
    <property type="entry name" value="SUCCINATE DEHYDROGENASE"/>
    <property type="match status" value="1"/>
</dbReference>
<accession>A0AAJ0GD91</accession>
<feature type="binding site" description="axial binding residue" evidence="11">
    <location>
        <position position="106"/>
    </location>
    <ligand>
        <name>heme b</name>
        <dbReference type="ChEBI" id="CHEBI:60344"/>
        <note>ligand shared with SDHC</note>
    </ligand>
    <ligandPart>
        <name>Fe</name>
        <dbReference type="ChEBI" id="CHEBI:18248"/>
    </ligandPart>
</feature>
<organism evidence="13 14">
    <name type="scientific">Extremus antarcticus</name>
    <dbReference type="NCBI Taxonomy" id="702011"/>
    <lineage>
        <taxon>Eukaryota</taxon>
        <taxon>Fungi</taxon>
        <taxon>Dikarya</taxon>
        <taxon>Ascomycota</taxon>
        <taxon>Pezizomycotina</taxon>
        <taxon>Dothideomycetes</taxon>
        <taxon>Dothideomycetidae</taxon>
        <taxon>Mycosphaerellales</taxon>
        <taxon>Extremaceae</taxon>
        <taxon>Extremus</taxon>
    </lineage>
</organism>
<dbReference type="Proteomes" id="UP001271007">
    <property type="component" value="Unassembled WGS sequence"/>
</dbReference>
<reference evidence="13" key="1">
    <citation type="submission" date="2023-04" db="EMBL/GenBank/DDBJ databases">
        <title>Black Yeasts Isolated from many extreme environments.</title>
        <authorList>
            <person name="Coleine C."/>
            <person name="Stajich J.E."/>
            <person name="Selbmann L."/>
        </authorList>
    </citation>
    <scope>NUCLEOTIDE SEQUENCE</scope>
    <source>
        <strain evidence="13">CCFEE 5312</strain>
    </source>
</reference>
<dbReference type="PANTHER" id="PTHR13337:SF2">
    <property type="entry name" value="SUCCINATE DEHYDROGENASE [UBIQUINONE] CYTOCHROME B SMALL SUBUNIT, MITOCHONDRIAL"/>
    <property type="match status" value="1"/>
</dbReference>
<sequence>MASALRSPLLRQSLPTFRPQQLPRIQRAVLSTTQARRILPPLPQKIEGNVNDPARVPDPEPGHGSYHWTAERVGSVALIPMTIAPFAAGSLNPMLDGALIGLVLIHSHLGFDSVITDYAPKWRVPKSRRFLNIARNLALVVVGWGWYEFETNDVGLTEGIKRVWTA</sequence>
<evidence type="ECO:0000256" key="10">
    <source>
        <dbReference type="PIRSR" id="PIRSR607992-1"/>
    </source>
</evidence>
<evidence type="ECO:0000256" key="8">
    <source>
        <dbReference type="ARBA" id="ARBA00023128"/>
    </source>
</evidence>
<evidence type="ECO:0000256" key="5">
    <source>
        <dbReference type="ARBA" id="ARBA00022792"/>
    </source>
</evidence>
<dbReference type="SUPFAM" id="SSF81343">
    <property type="entry name" value="Fumarate reductase respiratory complex transmembrane subunits"/>
    <property type="match status" value="1"/>
</dbReference>
<keyword evidence="5 12" id="KW-0999">Mitochondrion inner membrane</keyword>
<gene>
    <name evidence="13" type="primary">SDH4</name>
    <name evidence="13" type="ORF">LTR09_003705</name>
</gene>
<protein>
    <recommendedName>
        <fullName evidence="12">Succinate dehydrogenase [ubiquinone] cytochrome b small subunit</fullName>
    </recommendedName>
</protein>
<evidence type="ECO:0000256" key="7">
    <source>
        <dbReference type="ARBA" id="ARBA00022989"/>
    </source>
</evidence>
<name>A0AAJ0GD91_9PEZI</name>
<comment type="similarity">
    <text evidence="2 12">Belongs to the CybS family.</text>
</comment>
<feature type="binding site" evidence="10">
    <location>
        <position position="118"/>
    </location>
    <ligand>
        <name>a ubiquinone</name>
        <dbReference type="ChEBI" id="CHEBI:16389"/>
        <note>ligand shared with IP/SDHB</note>
    </ligand>
</feature>
<keyword evidence="11" id="KW-0479">Metal-binding</keyword>
<evidence type="ECO:0000256" key="2">
    <source>
        <dbReference type="ARBA" id="ARBA00007294"/>
    </source>
</evidence>
<evidence type="ECO:0000256" key="11">
    <source>
        <dbReference type="PIRSR" id="PIRSR607992-2"/>
    </source>
</evidence>
<dbReference type="GO" id="GO:0048039">
    <property type="term" value="F:ubiquinone binding"/>
    <property type="evidence" value="ECO:0007669"/>
    <property type="project" value="TreeGrafter"/>
</dbReference>
<keyword evidence="9 12" id="KW-0472">Membrane</keyword>
<dbReference type="CDD" id="cd03496">
    <property type="entry name" value="SQR_TypeC_CybS"/>
    <property type="match status" value="1"/>
</dbReference>
<keyword evidence="11" id="KW-0408">Iron</keyword>
<dbReference type="GO" id="GO:0020037">
    <property type="term" value="F:heme binding"/>
    <property type="evidence" value="ECO:0007669"/>
    <property type="project" value="TreeGrafter"/>
</dbReference>
<evidence type="ECO:0000256" key="9">
    <source>
        <dbReference type="ARBA" id="ARBA00023136"/>
    </source>
</evidence>
<comment type="subcellular location">
    <subcellularLocation>
        <location evidence="1 12">Mitochondrion inner membrane</location>
        <topology evidence="1 12">Multi-pass membrane protein</topology>
    </subcellularLocation>
</comment>
<evidence type="ECO:0000256" key="3">
    <source>
        <dbReference type="ARBA" id="ARBA00022448"/>
    </source>
</evidence>
<evidence type="ECO:0000313" key="13">
    <source>
        <dbReference type="EMBL" id="KAK3055152.1"/>
    </source>
</evidence>
<dbReference type="Gene3D" id="1.20.1300.10">
    <property type="entry name" value="Fumarate reductase/succinate dehydrogenase, transmembrane subunit"/>
    <property type="match status" value="1"/>
</dbReference>
<dbReference type="EMBL" id="JAWDJX010000009">
    <property type="protein sequence ID" value="KAK3055152.1"/>
    <property type="molecule type" value="Genomic_DNA"/>
</dbReference>
<dbReference type="Pfam" id="PF05328">
    <property type="entry name" value="CybS"/>
    <property type="match status" value="1"/>
</dbReference>
<keyword evidence="14" id="KW-1185">Reference proteome</keyword>
<dbReference type="GO" id="GO:0005743">
    <property type="term" value="C:mitochondrial inner membrane"/>
    <property type="evidence" value="ECO:0007669"/>
    <property type="project" value="UniProtKB-SubCell"/>
</dbReference>
<dbReference type="GO" id="GO:0046872">
    <property type="term" value="F:metal ion binding"/>
    <property type="evidence" value="ECO:0007669"/>
    <property type="project" value="UniProtKB-KW"/>
</dbReference>
<keyword evidence="4" id="KW-0812">Transmembrane</keyword>
<keyword evidence="6 12" id="KW-0809">Transit peptide</keyword>
<dbReference type="InterPro" id="IPR034804">
    <property type="entry name" value="SQR/QFR_C/D"/>
</dbReference>
<dbReference type="GO" id="GO:0006099">
    <property type="term" value="P:tricarboxylic acid cycle"/>
    <property type="evidence" value="ECO:0007669"/>
    <property type="project" value="TreeGrafter"/>
</dbReference>
<keyword evidence="3" id="KW-0813">Transport</keyword>
<evidence type="ECO:0000313" key="14">
    <source>
        <dbReference type="Proteomes" id="UP001271007"/>
    </source>
</evidence>
<evidence type="ECO:0000256" key="4">
    <source>
        <dbReference type="ARBA" id="ARBA00022692"/>
    </source>
</evidence>
<dbReference type="AlphaFoldDB" id="A0AAJ0GD91"/>
<keyword evidence="7" id="KW-1133">Transmembrane helix</keyword>
<dbReference type="InterPro" id="IPR007992">
    <property type="entry name" value="CybS"/>
</dbReference>
<proteinExistence type="inferred from homology"/>
<evidence type="ECO:0000256" key="12">
    <source>
        <dbReference type="RuleBase" id="RU364031"/>
    </source>
</evidence>
<evidence type="ECO:0000256" key="1">
    <source>
        <dbReference type="ARBA" id="ARBA00004448"/>
    </source>
</evidence>
<comment type="caution">
    <text evidence="13">The sequence shown here is derived from an EMBL/GenBank/DDBJ whole genome shotgun (WGS) entry which is preliminary data.</text>
</comment>
<dbReference type="GO" id="GO:0006121">
    <property type="term" value="P:mitochondrial electron transport, succinate to ubiquinone"/>
    <property type="evidence" value="ECO:0007669"/>
    <property type="project" value="TreeGrafter"/>
</dbReference>
<evidence type="ECO:0000256" key="6">
    <source>
        <dbReference type="ARBA" id="ARBA00022946"/>
    </source>
</evidence>